<name>A0A9Q3YHU4_VIBPH</name>
<sequence length="152" mass="16895">MLYPIAIETGDSEHAYGVVFPDLKGCFSAGDTLEEALGNAKEAAELYLEDLAERGSLPPKAGDLATWQSHDDFKGWAWAVVEVNIEPFLGKAKKINVTLPGLCIKKIDDVVKVSPSYKDRSHFLQVAANHELERHALKDRTDRTDRTDDIKE</sequence>
<dbReference type="Pfam" id="PF15919">
    <property type="entry name" value="HicB_lk_antitox"/>
    <property type="match status" value="1"/>
</dbReference>
<accession>A0A9Q3YHU4</accession>
<dbReference type="EMBL" id="JACVHL010000002">
    <property type="protein sequence ID" value="MCC3803907.1"/>
    <property type="molecule type" value="Genomic_DNA"/>
</dbReference>
<comment type="caution">
    <text evidence="2">The sequence shown here is derived from an EMBL/GenBank/DDBJ whole genome shotgun (WGS) entry which is preliminary data.</text>
</comment>
<dbReference type="InterPro" id="IPR031807">
    <property type="entry name" value="HicB-like"/>
</dbReference>
<dbReference type="InterPro" id="IPR051404">
    <property type="entry name" value="TA_system_antitoxin"/>
</dbReference>
<dbReference type="AlphaFoldDB" id="A0A9Q3YHU4"/>
<organism evidence="2 3">
    <name type="scientific">Vibrio parahaemolyticus</name>
    <dbReference type="NCBI Taxonomy" id="670"/>
    <lineage>
        <taxon>Bacteria</taxon>
        <taxon>Pseudomonadati</taxon>
        <taxon>Pseudomonadota</taxon>
        <taxon>Gammaproteobacteria</taxon>
        <taxon>Vibrionales</taxon>
        <taxon>Vibrionaceae</taxon>
        <taxon>Vibrio</taxon>
    </lineage>
</organism>
<dbReference type="PANTHER" id="PTHR34504:SF2">
    <property type="entry name" value="UPF0150 PROTEIN SSL0259"/>
    <property type="match status" value="1"/>
</dbReference>
<evidence type="ECO:0000313" key="2">
    <source>
        <dbReference type="EMBL" id="MCC3803907.1"/>
    </source>
</evidence>
<proteinExistence type="predicted"/>
<protein>
    <submittedName>
        <fullName evidence="2">Type II toxin-antitoxin system HicB family antitoxin</fullName>
    </submittedName>
</protein>
<dbReference type="SUPFAM" id="SSF143100">
    <property type="entry name" value="TTHA1013/TTHA0281-like"/>
    <property type="match status" value="1"/>
</dbReference>
<dbReference type="Gene3D" id="3.30.160.250">
    <property type="match status" value="1"/>
</dbReference>
<feature type="domain" description="HicB-like antitoxin of toxin-antitoxin system" evidence="1">
    <location>
        <begin position="3"/>
        <end position="128"/>
    </location>
</feature>
<dbReference type="Proteomes" id="UP000726777">
    <property type="component" value="Unassembled WGS sequence"/>
</dbReference>
<dbReference type="RefSeq" id="WP_228085581.1">
    <property type="nucleotide sequence ID" value="NZ_JACVHL010000002.1"/>
</dbReference>
<gene>
    <name evidence="2" type="ORF">IB292_02540</name>
</gene>
<reference evidence="2" key="1">
    <citation type="submission" date="2020-09" db="EMBL/GenBank/DDBJ databases">
        <title>Genome sequence of Vibrio parahaemolyticus isolates.</title>
        <authorList>
            <person name="Hammerl J.A."/>
            <person name="Strauch E."/>
        </authorList>
    </citation>
    <scope>NUCLEOTIDE SEQUENCE</scope>
    <source>
        <strain evidence="2">17-VB00146</strain>
    </source>
</reference>
<evidence type="ECO:0000259" key="1">
    <source>
        <dbReference type="Pfam" id="PF15919"/>
    </source>
</evidence>
<evidence type="ECO:0000313" key="3">
    <source>
        <dbReference type="Proteomes" id="UP000726777"/>
    </source>
</evidence>
<dbReference type="PANTHER" id="PTHR34504">
    <property type="entry name" value="ANTITOXIN HICB"/>
    <property type="match status" value="1"/>
</dbReference>
<dbReference type="InterPro" id="IPR035069">
    <property type="entry name" value="TTHA1013/TTHA0281-like"/>
</dbReference>